<dbReference type="AlphaFoldDB" id="A0A502GJJ3"/>
<dbReference type="EMBL" id="RCZD01000005">
    <property type="protein sequence ID" value="TPG61981.1"/>
    <property type="molecule type" value="Genomic_DNA"/>
</dbReference>
<reference evidence="1 2" key="1">
    <citation type="journal article" date="2019" name="Environ. Microbiol.">
        <title>Species interactions and distinct microbial communities in high Arctic permafrost affected cryosols are associated with the CH4 and CO2 gas fluxes.</title>
        <authorList>
            <person name="Altshuler I."/>
            <person name="Hamel J."/>
            <person name="Turney S."/>
            <person name="Magnuson E."/>
            <person name="Levesque R."/>
            <person name="Greer C."/>
            <person name="Whyte L.G."/>
        </authorList>
    </citation>
    <scope>NUCLEOTIDE SEQUENCE [LARGE SCALE GENOMIC DNA]</scope>
    <source>
        <strain evidence="1 2">E4</strain>
    </source>
</reference>
<keyword evidence="2" id="KW-1185">Reference proteome</keyword>
<comment type="caution">
    <text evidence="1">The sequence shown here is derived from an EMBL/GenBank/DDBJ whole genome shotgun (WGS) entry which is preliminary data.</text>
</comment>
<proteinExistence type="predicted"/>
<sequence>MTLDHIWGLKALSKPYHQACIDWAEQLLIAGNSSENVLILASLGLDKVQEFYEVEGYFERAVHDLGEIEPEYFSAIKNYGLYICHQMLAGELALEENIDLLAEVYPSTNYDYGIFTIWSDLCDDLDMLGSDDPYYGNTLLTKANKLTYIENQLRHFIVLLNSDVPSNFMSLYICQGCNKLVKARWQQRTRISGCQKLMIQLKLQKPKYATECLFCGSTNVTGLHTIEAREKALTMLNN</sequence>
<organism evidence="1 2">
    <name type="scientific">Ewingella americana</name>
    <dbReference type="NCBI Taxonomy" id="41202"/>
    <lineage>
        <taxon>Bacteria</taxon>
        <taxon>Pseudomonadati</taxon>
        <taxon>Pseudomonadota</taxon>
        <taxon>Gammaproteobacteria</taxon>
        <taxon>Enterobacterales</taxon>
        <taxon>Yersiniaceae</taxon>
        <taxon>Ewingella</taxon>
    </lineage>
</organism>
<dbReference type="OrthoDB" id="7064725at2"/>
<evidence type="ECO:0000313" key="2">
    <source>
        <dbReference type="Proteomes" id="UP000317663"/>
    </source>
</evidence>
<accession>A0A502GJJ3</accession>
<dbReference type="Proteomes" id="UP000317663">
    <property type="component" value="Unassembled WGS sequence"/>
</dbReference>
<evidence type="ECO:0000313" key="1">
    <source>
        <dbReference type="EMBL" id="TPG61981.1"/>
    </source>
</evidence>
<gene>
    <name evidence="1" type="ORF">EAH77_11070</name>
</gene>
<dbReference type="RefSeq" id="WP_140472566.1">
    <property type="nucleotide sequence ID" value="NZ_RCZD01000005.1"/>
</dbReference>
<protein>
    <submittedName>
        <fullName evidence="1">Uncharacterized protein</fullName>
    </submittedName>
</protein>
<name>A0A502GJJ3_9GAMM</name>